<dbReference type="SUPFAM" id="SSF55073">
    <property type="entry name" value="Nucleotide cyclase"/>
    <property type="match status" value="1"/>
</dbReference>
<dbReference type="EC" id="2.7.7.65" evidence="1"/>
<protein>
    <recommendedName>
        <fullName evidence="1">diguanylate cyclase</fullName>
        <ecNumber evidence="1">2.7.7.65</ecNumber>
    </recommendedName>
</protein>
<dbReference type="CDD" id="cd12914">
    <property type="entry name" value="PDC1_DGC_like"/>
    <property type="match status" value="1"/>
</dbReference>
<dbReference type="GO" id="GO:0052621">
    <property type="term" value="F:diguanylate cyclase activity"/>
    <property type="evidence" value="ECO:0007669"/>
    <property type="project" value="UniProtKB-EC"/>
</dbReference>
<dbReference type="InterPro" id="IPR000160">
    <property type="entry name" value="GGDEF_dom"/>
</dbReference>
<name>A0A1V2H4A1_9PROT</name>
<dbReference type="Pfam" id="PF22588">
    <property type="entry name" value="dCache_1_like"/>
    <property type="match status" value="1"/>
</dbReference>
<comment type="catalytic activity">
    <reaction evidence="2">
        <text>2 GTP = 3',3'-c-di-GMP + 2 diphosphate</text>
        <dbReference type="Rhea" id="RHEA:24898"/>
        <dbReference type="ChEBI" id="CHEBI:33019"/>
        <dbReference type="ChEBI" id="CHEBI:37565"/>
        <dbReference type="ChEBI" id="CHEBI:58805"/>
        <dbReference type="EC" id="2.7.7.65"/>
    </reaction>
</comment>
<keyword evidence="3" id="KW-0812">Transmembrane</keyword>
<dbReference type="InterPro" id="IPR050469">
    <property type="entry name" value="Diguanylate_Cyclase"/>
</dbReference>
<dbReference type="SMART" id="SM00267">
    <property type="entry name" value="GGDEF"/>
    <property type="match status" value="1"/>
</dbReference>
<keyword evidence="6" id="KW-1185">Reference proteome</keyword>
<dbReference type="InterPro" id="IPR029787">
    <property type="entry name" value="Nucleotide_cyclase"/>
</dbReference>
<dbReference type="GO" id="GO:1902201">
    <property type="term" value="P:negative regulation of bacterial-type flagellum-dependent cell motility"/>
    <property type="evidence" value="ECO:0007669"/>
    <property type="project" value="TreeGrafter"/>
</dbReference>
<dbReference type="Proteomes" id="UP000188879">
    <property type="component" value="Unassembled WGS sequence"/>
</dbReference>
<evidence type="ECO:0000256" key="1">
    <source>
        <dbReference type="ARBA" id="ARBA00012528"/>
    </source>
</evidence>
<comment type="caution">
    <text evidence="5">The sequence shown here is derived from an EMBL/GenBank/DDBJ whole genome shotgun (WGS) entry which is preliminary data.</text>
</comment>
<organism evidence="5 6">
    <name type="scientific">Teichococcus deserti</name>
    <dbReference type="NCBI Taxonomy" id="1817963"/>
    <lineage>
        <taxon>Bacteria</taxon>
        <taxon>Pseudomonadati</taxon>
        <taxon>Pseudomonadota</taxon>
        <taxon>Alphaproteobacteria</taxon>
        <taxon>Acetobacterales</taxon>
        <taxon>Roseomonadaceae</taxon>
        <taxon>Roseomonas</taxon>
    </lineage>
</organism>
<evidence type="ECO:0000313" key="5">
    <source>
        <dbReference type="EMBL" id="ONG55007.1"/>
    </source>
</evidence>
<dbReference type="PANTHER" id="PTHR45138:SF9">
    <property type="entry name" value="DIGUANYLATE CYCLASE DGCM-RELATED"/>
    <property type="match status" value="1"/>
</dbReference>
<evidence type="ECO:0000256" key="2">
    <source>
        <dbReference type="ARBA" id="ARBA00034247"/>
    </source>
</evidence>
<dbReference type="GO" id="GO:0043709">
    <property type="term" value="P:cell adhesion involved in single-species biofilm formation"/>
    <property type="evidence" value="ECO:0007669"/>
    <property type="project" value="TreeGrafter"/>
</dbReference>
<dbReference type="Pfam" id="PF00990">
    <property type="entry name" value="GGDEF"/>
    <property type="match status" value="1"/>
</dbReference>
<feature type="transmembrane region" description="Helical" evidence="3">
    <location>
        <begin position="287"/>
        <end position="306"/>
    </location>
</feature>
<dbReference type="CDD" id="cd01949">
    <property type="entry name" value="GGDEF"/>
    <property type="match status" value="1"/>
</dbReference>
<reference evidence="5 6" key="1">
    <citation type="submission" date="2016-10" db="EMBL/GenBank/DDBJ databases">
        <title>Draft Genome sequence of Roseomonas sp. strain M3.</title>
        <authorList>
            <person name="Subhash Y."/>
            <person name="Lee S."/>
        </authorList>
    </citation>
    <scope>NUCLEOTIDE SEQUENCE [LARGE SCALE GENOMIC DNA]</scope>
    <source>
        <strain evidence="5 6">M3</strain>
    </source>
</reference>
<sequence>MTLWLGLLLPLCFAALCAIQVWELRRDAWQKAERNAQNLLAIAGRDILRQVELYDRALQAVAANLSDQRADQKADQGADRGDGALPRPLPRQLLFAPAAATTHLGSMVVMDASGEIVASSDPAVGSRRDFSGHRFFLRHAGDPSAGLQISHPFPDRYQQDHLIALSRRIPTADGRFAGVVVGTLRLAYLRELLDGMEIGRASTINLFAADGTLIYRSPAGGAQPGLDLSRAPTVRRFMAEPRGVFTGTAAIDEVERLYSFTRLGDRPLILNVAVSTDEILRGWREHAAWIGLAVGLLSLIMLALLLRLRQELRLRRAAEAVALAEGARLAELSETDGLTGLGNRRRLDRLMALEWARLQRQAQPLAMIMIDIDHFKAFNDSQGHPAGDAVLRGMADCLRAAIRPDVDLAARYGGEEFAVLLPEMPLEGALRIASRIQSQLARLDLPHPAAPGGRVTVSLGVAARIPAPGTSAEMLLRAADAALYEAKHLGRDRIAAAA</sequence>
<dbReference type="AlphaFoldDB" id="A0A1V2H4A1"/>
<dbReference type="NCBIfam" id="TIGR00254">
    <property type="entry name" value="GGDEF"/>
    <property type="match status" value="1"/>
</dbReference>
<dbReference type="CDD" id="cd12915">
    <property type="entry name" value="PDC2_DGC_like"/>
    <property type="match status" value="1"/>
</dbReference>
<evidence type="ECO:0000313" key="6">
    <source>
        <dbReference type="Proteomes" id="UP000188879"/>
    </source>
</evidence>
<dbReference type="PANTHER" id="PTHR45138">
    <property type="entry name" value="REGULATORY COMPONENTS OF SENSORY TRANSDUCTION SYSTEM"/>
    <property type="match status" value="1"/>
</dbReference>
<proteinExistence type="predicted"/>
<dbReference type="PROSITE" id="PS50887">
    <property type="entry name" value="GGDEF"/>
    <property type="match status" value="1"/>
</dbReference>
<accession>A0A1V2H4A1</accession>
<dbReference type="InterPro" id="IPR043128">
    <property type="entry name" value="Rev_trsase/Diguanyl_cyclase"/>
</dbReference>
<dbReference type="Gene3D" id="3.30.450.20">
    <property type="entry name" value="PAS domain"/>
    <property type="match status" value="2"/>
</dbReference>
<dbReference type="EMBL" id="MLCO01000077">
    <property type="protein sequence ID" value="ONG55007.1"/>
    <property type="molecule type" value="Genomic_DNA"/>
</dbReference>
<keyword evidence="3" id="KW-1133">Transmembrane helix</keyword>
<keyword evidence="3" id="KW-0472">Membrane</keyword>
<dbReference type="InterPro" id="IPR054327">
    <property type="entry name" value="His-kinase-like_sensor"/>
</dbReference>
<evidence type="ECO:0000259" key="4">
    <source>
        <dbReference type="PROSITE" id="PS50887"/>
    </source>
</evidence>
<dbReference type="GO" id="GO:0005886">
    <property type="term" value="C:plasma membrane"/>
    <property type="evidence" value="ECO:0007669"/>
    <property type="project" value="TreeGrafter"/>
</dbReference>
<feature type="domain" description="GGDEF" evidence="4">
    <location>
        <begin position="363"/>
        <end position="498"/>
    </location>
</feature>
<dbReference type="FunFam" id="3.30.70.270:FF:000001">
    <property type="entry name" value="Diguanylate cyclase domain protein"/>
    <property type="match status" value="1"/>
</dbReference>
<dbReference type="Gene3D" id="3.30.70.270">
    <property type="match status" value="1"/>
</dbReference>
<evidence type="ECO:0000256" key="3">
    <source>
        <dbReference type="SAM" id="Phobius"/>
    </source>
</evidence>
<gene>
    <name evidence="5" type="ORF">BKE38_09635</name>
</gene>